<feature type="transmembrane region" description="Helical" evidence="1">
    <location>
        <begin position="49"/>
        <end position="69"/>
    </location>
</feature>
<name>D0CDN8_ACIB2</name>
<dbReference type="AlphaFoldDB" id="D0CDN8"/>
<accession>D0CDN8</accession>
<dbReference type="CDD" id="cd03396">
    <property type="entry name" value="PAP2_like_6"/>
    <property type="match status" value="1"/>
</dbReference>
<evidence type="ECO:0000313" key="4">
    <source>
        <dbReference type="EMBL" id="EEX02677.1"/>
    </source>
</evidence>
<reference evidence="5" key="1">
    <citation type="journal article" date="2012" name="PLoS ONE">
        <title>The success of Acinetobacter species; genetic, metabolic and virulence attributes.</title>
        <authorList>
            <person name="Peleg A.Y."/>
            <person name="de Breij A."/>
            <person name="Adams M.D."/>
            <person name="Cerqueira G.M."/>
            <person name="Mocali S."/>
            <person name="Galardini M."/>
            <person name="Nibbering P.H."/>
            <person name="Earl A.M."/>
            <person name="Ward D.V."/>
            <person name="Paterson D.L."/>
            <person name="Seifert H."/>
            <person name="Dijkshoorn L."/>
        </authorList>
    </citation>
    <scope>NUCLEOTIDE SEQUENCE [LARGE SCALE GENOMIC DNA]</scope>
    <source>
        <strain evidence="5">ATCC 19606 / DSM 30007 / JCM 6841 / CCUG 19606 / CIP 70.34 / NBRC 109757 / NCIMB 12457 / NCTC 12156 / 81</strain>
    </source>
</reference>
<feature type="transmembrane region" description="Helical" evidence="1">
    <location>
        <begin position="78"/>
        <end position="96"/>
    </location>
</feature>
<feature type="signal peptide" evidence="2">
    <location>
        <begin position="1"/>
        <end position="25"/>
    </location>
</feature>
<evidence type="ECO:0000313" key="5">
    <source>
        <dbReference type="Proteomes" id="UP000005740"/>
    </source>
</evidence>
<evidence type="ECO:0000259" key="3">
    <source>
        <dbReference type="Pfam" id="PF01569"/>
    </source>
</evidence>
<dbReference type="InterPro" id="IPR036938">
    <property type="entry name" value="PAP2/HPO_sf"/>
</dbReference>
<evidence type="ECO:0000256" key="1">
    <source>
        <dbReference type="SAM" id="Phobius"/>
    </source>
</evidence>
<keyword evidence="1" id="KW-0472">Membrane</keyword>
<keyword evidence="1" id="KW-0812">Transmembrane</keyword>
<dbReference type="Proteomes" id="UP000005740">
    <property type="component" value="Unassembled WGS sequence"/>
</dbReference>
<proteinExistence type="predicted"/>
<dbReference type="RefSeq" id="WP_001984843.1">
    <property type="nucleotide sequence ID" value="NZ_GG704577.1"/>
</dbReference>
<dbReference type="EMBL" id="GG704577">
    <property type="protein sequence ID" value="EEX02677.1"/>
    <property type="molecule type" value="Genomic_DNA"/>
</dbReference>
<evidence type="ECO:0000256" key="2">
    <source>
        <dbReference type="SAM" id="SignalP"/>
    </source>
</evidence>
<gene>
    <name evidence="4" type="ORF">HMPREF0010_02868</name>
</gene>
<dbReference type="InterPro" id="IPR000326">
    <property type="entry name" value="PAP2/HPO"/>
</dbReference>
<keyword evidence="1" id="KW-1133">Transmembrane helix</keyword>
<feature type="chain" id="PRO_5003006393" description="Phosphatidic acid phosphatase type 2/haloperoxidase domain-containing protein" evidence="2">
    <location>
        <begin position="26"/>
        <end position="139"/>
    </location>
</feature>
<organism evidence="4 5">
    <name type="scientific">Acinetobacter baumannii (strain ATCC 19606 / DSM 30007 / JCM 6841 / CCUG 19606 / CIP 70.34 / NBRC 109757 / NCIMB 12457 / NCTC 12156 / 81)</name>
    <dbReference type="NCBI Taxonomy" id="575584"/>
    <lineage>
        <taxon>Bacteria</taxon>
        <taxon>Pseudomonadati</taxon>
        <taxon>Pseudomonadota</taxon>
        <taxon>Gammaproteobacteria</taxon>
        <taxon>Moraxellales</taxon>
        <taxon>Moraxellaceae</taxon>
        <taxon>Acinetobacter</taxon>
        <taxon>Acinetobacter calcoaceticus/baumannii complex</taxon>
    </lineage>
</organism>
<dbReference type="SUPFAM" id="SSF48317">
    <property type="entry name" value="Acid phosphatase/Vanadium-dependent haloperoxidase"/>
    <property type="match status" value="1"/>
</dbReference>
<keyword evidence="2" id="KW-0732">Signal</keyword>
<protein>
    <recommendedName>
        <fullName evidence="3">Phosphatidic acid phosphatase type 2/haloperoxidase domain-containing protein</fullName>
    </recommendedName>
</protein>
<sequence>MAICFLFSMLGSSIVGLIKSQSAHACPWNMVHPNTLGSYIWDFSAKHGHCFPGGHASAGFILMTGYFVYRLEQPKRAYFYLFSGILLGFMMGWAQMMRGAHFLSHNLWTGWVVWAINILFYAICIHRFEFEKQVKQELT</sequence>
<dbReference type="Pfam" id="PF01569">
    <property type="entry name" value="PAP2"/>
    <property type="match status" value="1"/>
</dbReference>
<feature type="transmembrane region" description="Helical" evidence="1">
    <location>
        <begin position="108"/>
        <end position="128"/>
    </location>
</feature>
<dbReference type="Gene3D" id="1.20.144.10">
    <property type="entry name" value="Phosphatidic acid phosphatase type 2/haloperoxidase"/>
    <property type="match status" value="1"/>
</dbReference>
<feature type="domain" description="Phosphatidic acid phosphatase type 2/haloperoxidase" evidence="3">
    <location>
        <begin position="3"/>
        <end position="123"/>
    </location>
</feature>
<dbReference type="BioCyc" id="ABAU575584-HMP:GM69-2923-MONOMER"/>